<dbReference type="PANTHER" id="PTHR47772:SF1">
    <property type="entry name" value="ZINC FINGER PROTEIN 200"/>
    <property type="match status" value="1"/>
</dbReference>
<evidence type="ECO:0000256" key="9">
    <source>
        <dbReference type="PROSITE-ProRule" id="PRU00042"/>
    </source>
</evidence>
<name>A0AAV2SJA3_MEGNR</name>
<reference evidence="11 12" key="1">
    <citation type="submission" date="2024-05" db="EMBL/GenBank/DDBJ databases">
        <authorList>
            <person name="Wallberg A."/>
        </authorList>
    </citation>
    <scope>NUCLEOTIDE SEQUENCE [LARGE SCALE GENOMIC DNA]</scope>
</reference>
<evidence type="ECO:0000313" key="12">
    <source>
        <dbReference type="Proteomes" id="UP001497623"/>
    </source>
</evidence>
<dbReference type="Proteomes" id="UP001497623">
    <property type="component" value="Unassembled WGS sequence"/>
</dbReference>
<sequence length="150" mass="17352">MTLLPISEFKGHPIAHMEEKPHQCYRCGQGCFYNNSLIIHMRKQSEEKTFLCSHCGKAIPHIDELNSHLGTHFGGETIPMQPICKRFLKEYSSYQPFEESHWRKKRTNATNVTRLSIKMINLQDILKPIMVRHHTSAPNVTRISKAIVVL</sequence>
<gene>
    <name evidence="11" type="ORF">MNOR_LOCUS37080</name>
</gene>
<keyword evidence="5" id="KW-0862">Zinc</keyword>
<evidence type="ECO:0000256" key="4">
    <source>
        <dbReference type="ARBA" id="ARBA00022771"/>
    </source>
</evidence>
<dbReference type="InterPro" id="IPR050636">
    <property type="entry name" value="C2H2-ZF_domain-containing"/>
</dbReference>
<keyword evidence="4 9" id="KW-0863">Zinc-finger</keyword>
<dbReference type="PROSITE" id="PS50157">
    <property type="entry name" value="ZINC_FINGER_C2H2_2"/>
    <property type="match status" value="2"/>
</dbReference>
<feature type="domain" description="C2H2-type" evidence="10">
    <location>
        <begin position="50"/>
        <end position="77"/>
    </location>
</feature>
<dbReference type="PROSITE" id="PS00028">
    <property type="entry name" value="ZINC_FINGER_C2H2_1"/>
    <property type="match status" value="1"/>
</dbReference>
<evidence type="ECO:0000256" key="1">
    <source>
        <dbReference type="ARBA" id="ARBA00004123"/>
    </source>
</evidence>
<comment type="subcellular location">
    <subcellularLocation>
        <location evidence="1">Nucleus</location>
    </subcellularLocation>
</comment>
<dbReference type="EMBL" id="CAXKWB010072002">
    <property type="protein sequence ID" value="CAL4195764.1"/>
    <property type="molecule type" value="Genomic_DNA"/>
</dbReference>
<evidence type="ECO:0000256" key="6">
    <source>
        <dbReference type="ARBA" id="ARBA00023015"/>
    </source>
</evidence>
<proteinExistence type="predicted"/>
<evidence type="ECO:0000256" key="5">
    <source>
        <dbReference type="ARBA" id="ARBA00022833"/>
    </source>
</evidence>
<dbReference type="GO" id="GO:0008270">
    <property type="term" value="F:zinc ion binding"/>
    <property type="evidence" value="ECO:0007669"/>
    <property type="project" value="UniProtKB-KW"/>
</dbReference>
<evidence type="ECO:0000256" key="8">
    <source>
        <dbReference type="ARBA" id="ARBA00023242"/>
    </source>
</evidence>
<dbReference type="InterPro" id="IPR013087">
    <property type="entry name" value="Znf_C2H2_type"/>
</dbReference>
<evidence type="ECO:0000256" key="2">
    <source>
        <dbReference type="ARBA" id="ARBA00022723"/>
    </source>
</evidence>
<dbReference type="PANTHER" id="PTHR47772">
    <property type="entry name" value="ZINC FINGER PROTEIN 200"/>
    <property type="match status" value="1"/>
</dbReference>
<feature type="domain" description="C2H2-type" evidence="10">
    <location>
        <begin position="22"/>
        <end position="49"/>
    </location>
</feature>
<dbReference type="SUPFAM" id="SSF57667">
    <property type="entry name" value="beta-beta-alpha zinc fingers"/>
    <property type="match status" value="2"/>
</dbReference>
<evidence type="ECO:0000256" key="3">
    <source>
        <dbReference type="ARBA" id="ARBA00022737"/>
    </source>
</evidence>
<dbReference type="Gene3D" id="3.30.160.60">
    <property type="entry name" value="Classic Zinc Finger"/>
    <property type="match status" value="2"/>
</dbReference>
<evidence type="ECO:0000313" key="11">
    <source>
        <dbReference type="EMBL" id="CAL4195764.1"/>
    </source>
</evidence>
<accession>A0AAV2SJA3</accession>
<keyword evidence="7" id="KW-0804">Transcription</keyword>
<evidence type="ECO:0000256" key="7">
    <source>
        <dbReference type="ARBA" id="ARBA00023163"/>
    </source>
</evidence>
<comment type="caution">
    <text evidence="11">The sequence shown here is derived from an EMBL/GenBank/DDBJ whole genome shotgun (WGS) entry which is preliminary data.</text>
</comment>
<keyword evidence="8" id="KW-0539">Nucleus</keyword>
<keyword evidence="12" id="KW-1185">Reference proteome</keyword>
<dbReference type="GO" id="GO:0005634">
    <property type="term" value="C:nucleus"/>
    <property type="evidence" value="ECO:0007669"/>
    <property type="project" value="UniProtKB-SubCell"/>
</dbReference>
<dbReference type="InterPro" id="IPR036236">
    <property type="entry name" value="Znf_C2H2_sf"/>
</dbReference>
<protein>
    <recommendedName>
        <fullName evidence="10">C2H2-type domain-containing protein</fullName>
    </recommendedName>
</protein>
<dbReference type="AlphaFoldDB" id="A0AAV2SJA3"/>
<evidence type="ECO:0000259" key="10">
    <source>
        <dbReference type="PROSITE" id="PS50157"/>
    </source>
</evidence>
<organism evidence="11 12">
    <name type="scientific">Meganyctiphanes norvegica</name>
    <name type="common">Northern krill</name>
    <name type="synonym">Thysanopoda norvegica</name>
    <dbReference type="NCBI Taxonomy" id="48144"/>
    <lineage>
        <taxon>Eukaryota</taxon>
        <taxon>Metazoa</taxon>
        <taxon>Ecdysozoa</taxon>
        <taxon>Arthropoda</taxon>
        <taxon>Crustacea</taxon>
        <taxon>Multicrustacea</taxon>
        <taxon>Malacostraca</taxon>
        <taxon>Eumalacostraca</taxon>
        <taxon>Eucarida</taxon>
        <taxon>Euphausiacea</taxon>
        <taxon>Euphausiidae</taxon>
        <taxon>Meganyctiphanes</taxon>
    </lineage>
</organism>
<keyword evidence="3" id="KW-0677">Repeat</keyword>
<keyword evidence="6" id="KW-0805">Transcription regulation</keyword>
<keyword evidence="2" id="KW-0479">Metal-binding</keyword>